<dbReference type="CDD" id="cd04301">
    <property type="entry name" value="NAT_SF"/>
    <property type="match status" value="1"/>
</dbReference>
<evidence type="ECO:0000259" key="4">
    <source>
        <dbReference type="PROSITE" id="PS51186"/>
    </source>
</evidence>
<dbReference type="PANTHER" id="PTHR10545">
    <property type="entry name" value="DIAMINE N-ACETYLTRANSFERASE"/>
    <property type="match status" value="1"/>
</dbReference>
<evidence type="ECO:0000313" key="6">
    <source>
        <dbReference type="Proteomes" id="UP000000238"/>
    </source>
</evidence>
<reference evidence="5 6" key="1">
    <citation type="journal article" date="2005" name="Nucleic Acids Res.">
        <title>Genomic blueprint of Hahella chejuensis, a marine microbe producing an algicidal agent.</title>
        <authorList>
            <person name="Jeong H."/>
            <person name="Yim J.H."/>
            <person name="Lee C."/>
            <person name="Choi S.-H."/>
            <person name="Park Y.K."/>
            <person name="Yoon S.H."/>
            <person name="Hur C.-G."/>
            <person name="Kang H.-Y."/>
            <person name="Kim D."/>
            <person name="Lee H.H."/>
            <person name="Park K.H."/>
            <person name="Park S.-H."/>
            <person name="Park H.-S."/>
            <person name="Lee H.K."/>
            <person name="Oh T.K."/>
            <person name="Kim J.F."/>
        </authorList>
    </citation>
    <scope>NUCLEOTIDE SEQUENCE [LARGE SCALE GENOMIC DNA]</scope>
    <source>
        <strain evidence="5 6">KCTC 2396</strain>
    </source>
</reference>
<sequence>MPSDNPCVIRPARPEDGPRLLSMMRQLAEFEGYAEDFAVTLEELERRLFVNRDFGVYVAESDGQAVGMLVYYYLPFTYDLTPWVYVKELFIEPPYRYLGLGGKLMAALARECLREGGRKIRWDVLATNEPAAMFYRSQGAKCEDNWRIFSLNASEISRLAGYE</sequence>
<evidence type="ECO:0000256" key="3">
    <source>
        <dbReference type="ARBA" id="ARBA00023315"/>
    </source>
</evidence>
<protein>
    <submittedName>
        <fullName evidence="5">Histone acetyltransferase HPA2/related acetyltransferase</fullName>
    </submittedName>
</protein>
<proteinExistence type="inferred from homology"/>
<dbReference type="GO" id="GO:0008080">
    <property type="term" value="F:N-acetyltransferase activity"/>
    <property type="evidence" value="ECO:0007669"/>
    <property type="project" value="UniProtKB-ARBA"/>
</dbReference>
<dbReference type="EMBL" id="CP000155">
    <property type="protein sequence ID" value="ABC30768.1"/>
    <property type="molecule type" value="Genomic_DNA"/>
</dbReference>
<keyword evidence="2 5" id="KW-0808">Transferase</keyword>
<dbReference type="KEGG" id="hch:HCH_04053"/>
<name>Q2SF06_HAHCH</name>
<comment type="similarity">
    <text evidence="1">Belongs to the acetyltransferase family.</text>
</comment>
<dbReference type="eggNOG" id="COG0456">
    <property type="taxonomic scope" value="Bacteria"/>
</dbReference>
<accession>Q2SF06</accession>
<evidence type="ECO:0000256" key="1">
    <source>
        <dbReference type="ARBA" id="ARBA00008694"/>
    </source>
</evidence>
<organism evidence="5 6">
    <name type="scientific">Hahella chejuensis (strain KCTC 2396)</name>
    <dbReference type="NCBI Taxonomy" id="349521"/>
    <lineage>
        <taxon>Bacteria</taxon>
        <taxon>Pseudomonadati</taxon>
        <taxon>Pseudomonadota</taxon>
        <taxon>Gammaproteobacteria</taxon>
        <taxon>Oceanospirillales</taxon>
        <taxon>Hahellaceae</taxon>
        <taxon>Hahella</taxon>
    </lineage>
</organism>
<dbReference type="FunFam" id="3.40.630.30:FF:000064">
    <property type="entry name" value="GNAT family acetyltransferase"/>
    <property type="match status" value="1"/>
</dbReference>
<dbReference type="InterPro" id="IPR016181">
    <property type="entry name" value="Acyl_CoA_acyltransferase"/>
</dbReference>
<feature type="domain" description="N-acetyltransferase" evidence="4">
    <location>
        <begin position="7"/>
        <end position="163"/>
    </location>
</feature>
<keyword evidence="6" id="KW-1185">Reference proteome</keyword>
<dbReference type="Gene3D" id="3.40.630.30">
    <property type="match status" value="1"/>
</dbReference>
<dbReference type="RefSeq" id="WP_011397835.1">
    <property type="nucleotide sequence ID" value="NC_007645.1"/>
</dbReference>
<dbReference type="SUPFAM" id="SSF55729">
    <property type="entry name" value="Acyl-CoA N-acyltransferases (Nat)"/>
    <property type="match status" value="1"/>
</dbReference>
<dbReference type="Pfam" id="PF00583">
    <property type="entry name" value="Acetyltransf_1"/>
    <property type="match status" value="1"/>
</dbReference>
<dbReference type="InterPro" id="IPR000182">
    <property type="entry name" value="GNAT_dom"/>
</dbReference>
<dbReference type="HOGENOM" id="CLU_013985_41_3_6"/>
<evidence type="ECO:0000313" key="5">
    <source>
        <dbReference type="EMBL" id="ABC30768.1"/>
    </source>
</evidence>
<dbReference type="InterPro" id="IPR051016">
    <property type="entry name" value="Diverse_Substrate_AcTransf"/>
</dbReference>
<keyword evidence="3" id="KW-0012">Acyltransferase</keyword>
<dbReference type="Proteomes" id="UP000000238">
    <property type="component" value="Chromosome"/>
</dbReference>
<dbReference type="PANTHER" id="PTHR10545:SF29">
    <property type="entry name" value="GH14572P-RELATED"/>
    <property type="match status" value="1"/>
</dbReference>
<evidence type="ECO:0000256" key="2">
    <source>
        <dbReference type="ARBA" id="ARBA00022679"/>
    </source>
</evidence>
<dbReference type="AlphaFoldDB" id="Q2SF06"/>
<dbReference type="STRING" id="349521.HCH_04053"/>
<gene>
    <name evidence="5" type="ordered locus">HCH_04053</name>
</gene>
<dbReference type="OrthoDB" id="9805924at2"/>
<dbReference type="PROSITE" id="PS51186">
    <property type="entry name" value="GNAT"/>
    <property type="match status" value="1"/>
</dbReference>